<evidence type="ECO:0000256" key="1">
    <source>
        <dbReference type="SAM" id="Phobius"/>
    </source>
</evidence>
<organism evidence="3 4">
    <name type="scientific">Parasphingorhabdus halotolerans</name>
    <dbReference type="NCBI Taxonomy" id="2725558"/>
    <lineage>
        <taxon>Bacteria</taxon>
        <taxon>Pseudomonadati</taxon>
        <taxon>Pseudomonadota</taxon>
        <taxon>Alphaproteobacteria</taxon>
        <taxon>Sphingomonadales</taxon>
        <taxon>Sphingomonadaceae</taxon>
        <taxon>Parasphingorhabdus</taxon>
    </lineage>
</organism>
<evidence type="ECO:0000313" key="4">
    <source>
        <dbReference type="Proteomes" id="UP000501600"/>
    </source>
</evidence>
<accession>A0A6H2DLK6</accession>
<dbReference type="EMBL" id="CP051217">
    <property type="protein sequence ID" value="QJB69270.1"/>
    <property type="molecule type" value="Genomic_DNA"/>
</dbReference>
<dbReference type="AlphaFoldDB" id="A0A6H2DLK6"/>
<dbReference type="InterPro" id="IPR036388">
    <property type="entry name" value="WH-like_DNA-bd_sf"/>
</dbReference>
<dbReference type="SMART" id="SM00421">
    <property type="entry name" value="HTH_LUXR"/>
    <property type="match status" value="1"/>
</dbReference>
<dbReference type="InterPro" id="IPR016032">
    <property type="entry name" value="Sig_transdc_resp-reg_C-effctor"/>
</dbReference>
<gene>
    <name evidence="3" type="ORF">HF685_08250</name>
</gene>
<keyword evidence="1" id="KW-1133">Transmembrane helix</keyword>
<dbReference type="GO" id="GO:0003677">
    <property type="term" value="F:DNA binding"/>
    <property type="evidence" value="ECO:0007669"/>
    <property type="project" value="InterPro"/>
</dbReference>
<proteinExistence type="predicted"/>
<keyword evidence="1" id="KW-0812">Transmembrane</keyword>
<dbReference type="Proteomes" id="UP000501600">
    <property type="component" value="Chromosome"/>
</dbReference>
<evidence type="ECO:0000313" key="3">
    <source>
        <dbReference type="EMBL" id="QJB69270.1"/>
    </source>
</evidence>
<protein>
    <submittedName>
        <fullName evidence="3">LuxR family transcriptional regulator</fullName>
    </submittedName>
</protein>
<reference evidence="3 4" key="1">
    <citation type="submission" date="2020-04" db="EMBL/GenBank/DDBJ databases">
        <title>Genome sequence for Sphingorhabdus sp. strain M1.</title>
        <authorList>
            <person name="Park S.-J."/>
        </authorList>
    </citation>
    <scope>NUCLEOTIDE SEQUENCE [LARGE SCALE GENOMIC DNA]</scope>
    <source>
        <strain evidence="3 4">JK6</strain>
    </source>
</reference>
<dbReference type="GO" id="GO:0006355">
    <property type="term" value="P:regulation of DNA-templated transcription"/>
    <property type="evidence" value="ECO:0007669"/>
    <property type="project" value="InterPro"/>
</dbReference>
<evidence type="ECO:0000259" key="2">
    <source>
        <dbReference type="SMART" id="SM00421"/>
    </source>
</evidence>
<dbReference type="Gene3D" id="1.10.10.10">
    <property type="entry name" value="Winged helix-like DNA-binding domain superfamily/Winged helix DNA-binding domain"/>
    <property type="match status" value="1"/>
</dbReference>
<sequence length="178" mass="19757">MVKDSFDKLNDGQRHCLRLVLAHLNSKEIGRELDISPHTVDQRLRESLRILECNTRFEAARKFAEYEGAEPYQPLIYQSPDVEKTRESSILGGSANLAKEIENNLIAGASNVENGAAALVFEKPQTRNYRLPFPRYRGEKNELGSVERLGWVIVFAIGSAISFGGLLAGLEALSRLAG</sequence>
<dbReference type="RefSeq" id="WP_168819202.1">
    <property type="nucleotide sequence ID" value="NZ_CP051217.1"/>
</dbReference>
<keyword evidence="1" id="KW-0472">Membrane</keyword>
<feature type="transmembrane region" description="Helical" evidence="1">
    <location>
        <begin position="149"/>
        <end position="170"/>
    </location>
</feature>
<dbReference type="KEGG" id="phao:HF685_08250"/>
<keyword evidence="4" id="KW-1185">Reference proteome</keyword>
<dbReference type="InterPro" id="IPR000792">
    <property type="entry name" value="Tscrpt_reg_LuxR_C"/>
</dbReference>
<feature type="domain" description="HTH luxR-type" evidence="2">
    <location>
        <begin position="6"/>
        <end position="63"/>
    </location>
</feature>
<name>A0A6H2DLK6_9SPHN</name>
<dbReference type="SUPFAM" id="SSF46894">
    <property type="entry name" value="C-terminal effector domain of the bipartite response regulators"/>
    <property type="match status" value="1"/>
</dbReference>
<dbReference type="Pfam" id="PF00196">
    <property type="entry name" value="GerE"/>
    <property type="match status" value="1"/>
</dbReference>